<evidence type="ECO:0000256" key="17">
    <source>
        <dbReference type="SAM" id="Phobius"/>
    </source>
</evidence>
<keyword evidence="12" id="KW-0739">Sodium transport</keyword>
<dbReference type="CDD" id="cd10324">
    <property type="entry name" value="SLC6sbd"/>
    <property type="match status" value="1"/>
</dbReference>
<reference evidence="18" key="3">
    <citation type="submission" date="2019-06" db="EMBL/GenBank/DDBJ databases">
        <authorList>
            <person name="Poynton C."/>
            <person name="Hasenbein S."/>
            <person name="Benoit J.B."/>
            <person name="Sepulveda M.S."/>
            <person name="Poelchau M.F."/>
            <person name="Murali S.C."/>
            <person name="Chen S."/>
            <person name="Glastad K.M."/>
            <person name="Werren J.H."/>
            <person name="Vineis J.H."/>
            <person name="Bowen J.L."/>
            <person name="Friedrich M."/>
            <person name="Jones J."/>
            <person name="Robertson H.M."/>
            <person name="Feyereisen R."/>
            <person name="Mechler-Hickson A."/>
            <person name="Mathers N."/>
            <person name="Lee C.E."/>
            <person name="Colbourne J.K."/>
            <person name="Biales A."/>
            <person name="Johnston J.S."/>
            <person name="Wellborn G.A."/>
            <person name="Rosendale A.J."/>
            <person name="Cridge A.G."/>
            <person name="Munoz-Torres M.C."/>
            <person name="Bain P.A."/>
            <person name="Manny A.R."/>
            <person name="Major K.M."/>
            <person name="Lambert F.N."/>
            <person name="Vulpe C.D."/>
            <person name="Tuck P."/>
            <person name="Blalock B.J."/>
            <person name="Lin Y.-Y."/>
            <person name="Smith M.E."/>
            <person name="Ochoa-Acuna H."/>
            <person name="Chen M.-J.M."/>
            <person name="Childers C.P."/>
            <person name="Qu J."/>
            <person name="Dugan S."/>
            <person name="Lee S.L."/>
            <person name="Chao H."/>
            <person name="Dinh H."/>
            <person name="Han Y."/>
            <person name="Doddapaneni H."/>
            <person name="Worley K.C."/>
            <person name="Muzny D.M."/>
            <person name="Gibbs R.A."/>
            <person name="Richards S."/>
        </authorList>
    </citation>
    <scope>NUCLEOTIDE SEQUENCE</scope>
    <source>
        <strain evidence="18">HAZT.00-mixed</strain>
        <tissue evidence="18">Whole organism</tissue>
    </source>
</reference>
<feature type="transmembrane region" description="Helical" evidence="17">
    <location>
        <begin position="186"/>
        <end position="204"/>
    </location>
</feature>
<accession>A0A6A0GWJ4</accession>
<evidence type="ECO:0000256" key="8">
    <source>
        <dbReference type="ARBA" id="ARBA00023053"/>
    </source>
</evidence>
<dbReference type="Proteomes" id="UP000711488">
    <property type="component" value="Unassembled WGS sequence"/>
</dbReference>
<keyword evidence="5" id="KW-0769">Symport</keyword>
<dbReference type="PANTHER" id="PTHR11616">
    <property type="entry name" value="SODIUM/CHLORIDE DEPENDENT TRANSPORTER"/>
    <property type="match status" value="1"/>
</dbReference>
<keyword evidence="15" id="KW-0479">Metal-binding</keyword>
<evidence type="ECO:0000256" key="5">
    <source>
        <dbReference type="ARBA" id="ARBA00022847"/>
    </source>
</evidence>
<evidence type="ECO:0000256" key="2">
    <source>
        <dbReference type="ARBA" id="ARBA00006459"/>
    </source>
</evidence>
<dbReference type="PANTHER" id="PTHR11616:SF321">
    <property type="entry name" value="SODIUM-DEPENDENT NUTRIENT AMINO ACID TRANSPORTER 1-RELATED"/>
    <property type="match status" value="1"/>
</dbReference>
<dbReference type="EMBL" id="JQDR03012479">
    <property type="protein sequence ID" value="KAA0191187.1"/>
    <property type="molecule type" value="Genomic_DNA"/>
</dbReference>
<evidence type="ECO:0000256" key="11">
    <source>
        <dbReference type="ARBA" id="ARBA00023180"/>
    </source>
</evidence>
<protein>
    <recommendedName>
        <fullName evidence="14">Sodium-dependent nutrient amino acid transporter 1</fullName>
    </recommendedName>
</protein>
<feature type="compositionally biased region" description="Polar residues" evidence="16">
    <location>
        <begin position="1"/>
        <end position="11"/>
    </location>
</feature>
<evidence type="ECO:0000256" key="12">
    <source>
        <dbReference type="ARBA" id="ARBA00023201"/>
    </source>
</evidence>
<keyword evidence="4 17" id="KW-0812">Transmembrane</keyword>
<dbReference type="GO" id="GO:0015293">
    <property type="term" value="F:symporter activity"/>
    <property type="evidence" value="ECO:0007669"/>
    <property type="project" value="UniProtKB-KW"/>
</dbReference>
<dbReference type="GO" id="GO:0006865">
    <property type="term" value="P:amino acid transport"/>
    <property type="evidence" value="ECO:0007669"/>
    <property type="project" value="TreeGrafter"/>
</dbReference>
<dbReference type="SUPFAM" id="SSF161070">
    <property type="entry name" value="SNF-like"/>
    <property type="match status" value="1"/>
</dbReference>
<keyword evidence="9" id="KW-0406">Ion transport</keyword>
<dbReference type="GO" id="GO:0005886">
    <property type="term" value="C:plasma membrane"/>
    <property type="evidence" value="ECO:0007669"/>
    <property type="project" value="TreeGrafter"/>
</dbReference>
<evidence type="ECO:0000256" key="10">
    <source>
        <dbReference type="ARBA" id="ARBA00023136"/>
    </source>
</evidence>
<comment type="caution">
    <text evidence="18">The sequence shown here is derived from an EMBL/GenBank/DDBJ whole genome shotgun (WGS) entry which is preliminary data.</text>
</comment>
<feature type="transmembrane region" description="Helical" evidence="17">
    <location>
        <begin position="335"/>
        <end position="360"/>
    </location>
</feature>
<dbReference type="GO" id="GO:0035725">
    <property type="term" value="P:sodium ion transmembrane transport"/>
    <property type="evidence" value="ECO:0007669"/>
    <property type="project" value="TreeGrafter"/>
</dbReference>
<dbReference type="AlphaFoldDB" id="A0A6A0GWJ4"/>
<comment type="subcellular location">
    <subcellularLocation>
        <location evidence="1">Membrane</location>
        <topology evidence="1">Multi-pass membrane protein</topology>
    </subcellularLocation>
</comment>
<dbReference type="PROSITE" id="PS50267">
    <property type="entry name" value="NA_NEUROTRAN_SYMP_3"/>
    <property type="match status" value="2"/>
</dbReference>
<keyword evidence="3" id="KW-0813">Transport</keyword>
<comment type="similarity">
    <text evidence="2">Belongs to the sodium:neurotransmitter symporter (SNF) (TC 2.A.22) family.</text>
</comment>
<feature type="transmembrane region" description="Helical" evidence="17">
    <location>
        <begin position="224"/>
        <end position="244"/>
    </location>
</feature>
<comment type="function">
    <text evidence="13">Unusual broad substrate spectrum amino acid:sodium cotransporter that promotes absorption of the D isomers of essential amino acids. Neutral amino acids are the preferred substrates, especially methionine and phenylalanine.</text>
</comment>
<feature type="region of interest" description="Disordered" evidence="16">
    <location>
        <begin position="1"/>
        <end position="25"/>
    </location>
</feature>
<dbReference type="InterPro" id="IPR000175">
    <property type="entry name" value="Na/ntran_symport"/>
</dbReference>
<feature type="compositionally biased region" description="Basic and acidic residues" evidence="16">
    <location>
        <begin position="12"/>
        <end position="25"/>
    </location>
</feature>
<evidence type="ECO:0000256" key="4">
    <source>
        <dbReference type="ARBA" id="ARBA00022692"/>
    </source>
</evidence>
<feature type="binding site" evidence="15">
    <location>
        <position position="408"/>
    </location>
    <ligand>
        <name>Na(+)</name>
        <dbReference type="ChEBI" id="CHEBI:29101"/>
        <label>1</label>
    </ligand>
</feature>
<dbReference type="InterPro" id="IPR037272">
    <property type="entry name" value="SNS_sf"/>
</dbReference>
<evidence type="ECO:0000256" key="3">
    <source>
        <dbReference type="ARBA" id="ARBA00022448"/>
    </source>
</evidence>
<feature type="binding site" evidence="15">
    <location>
        <position position="309"/>
    </location>
    <ligand>
        <name>Na(+)</name>
        <dbReference type="ChEBI" id="CHEBI:29101"/>
        <label>1</label>
    </ligand>
</feature>
<name>A0A6A0GWJ4_HYAAZ</name>
<keyword evidence="8 15" id="KW-0915">Sodium</keyword>
<evidence type="ECO:0000256" key="7">
    <source>
        <dbReference type="ARBA" id="ARBA00022989"/>
    </source>
</evidence>
<feature type="transmembrane region" description="Helical" evidence="17">
    <location>
        <begin position="256"/>
        <end position="286"/>
    </location>
</feature>
<feature type="binding site" evidence="15">
    <location>
        <position position="412"/>
    </location>
    <ligand>
        <name>Na(+)</name>
        <dbReference type="ChEBI" id="CHEBI:29101"/>
        <label>1</label>
    </ligand>
</feature>
<feature type="transmembrane region" description="Helical" evidence="17">
    <location>
        <begin position="479"/>
        <end position="502"/>
    </location>
</feature>
<sequence>MSNGVSNNNDLNVDKEGVPDKENYDKAINKIANDAKDKNDADLDAKWRANYVATPYDGPSKKRSEGTETNGRPKASNGKTESLKEDDDLDARWKMNYVPTPYDINKEATEDAPPVRRIPARPKWTNKTEFLFSCFSLTVGMGNVVRFPSIPASVRDIPDAGRCAAVLPGARPRSVRAARTSQRLQVRLRYAGSVYVCTIMIRYAGNQVLHKPVFRVPSDDIGTIRWDLTLCLVLAWTLVFLVVLRGVKSTGKAAYALAIIPVVVLFILMINGLLMQGADIGLLYLFAPRWSDLTNLTVWAKALEQVLVSLSLAHGGVIMYGSYNSFRNKVHLDAVVMCVGDLVVSIIASVAVFAVLGAMAHELGLRDVANLPDMGESLALVVYPSAIGSALPVPHLWAVLFYVALITLGLGSLAGHVHVVVGGILDTVPRLRASAMTVAGGLCCCGALLALPLCAELTMSSLYTLQERGYFLLNMLSQYGVGVSVMVVAACELLTLSWLYGVRRLSEDFAFMLGYNPSIFWKLCWTFLSPVTVIQMARVFGPALSWGPGDPDARQLLVAARRAGEKTKIGIDNPGLSYNN</sequence>
<gene>
    <name evidence="18" type="ORF">HAZT_HAZT012087</name>
</gene>
<evidence type="ECO:0000256" key="16">
    <source>
        <dbReference type="SAM" id="MobiDB-lite"/>
    </source>
</evidence>
<evidence type="ECO:0000313" key="18">
    <source>
        <dbReference type="EMBL" id="KAA0191187.1"/>
    </source>
</evidence>
<evidence type="ECO:0000256" key="14">
    <source>
        <dbReference type="ARBA" id="ARBA00040215"/>
    </source>
</evidence>
<proteinExistence type="inferred from homology"/>
<feature type="region of interest" description="Disordered" evidence="16">
    <location>
        <begin position="50"/>
        <end position="88"/>
    </location>
</feature>
<dbReference type="GO" id="GO:0046872">
    <property type="term" value="F:metal ion binding"/>
    <property type="evidence" value="ECO:0007669"/>
    <property type="project" value="UniProtKB-KW"/>
</dbReference>
<organism evidence="18">
    <name type="scientific">Hyalella azteca</name>
    <name type="common">Amphipod</name>
    <dbReference type="NCBI Taxonomy" id="294128"/>
    <lineage>
        <taxon>Eukaryota</taxon>
        <taxon>Metazoa</taxon>
        <taxon>Ecdysozoa</taxon>
        <taxon>Arthropoda</taxon>
        <taxon>Crustacea</taxon>
        <taxon>Multicrustacea</taxon>
        <taxon>Malacostraca</taxon>
        <taxon>Eumalacostraca</taxon>
        <taxon>Peracarida</taxon>
        <taxon>Amphipoda</taxon>
        <taxon>Senticaudata</taxon>
        <taxon>Talitrida</taxon>
        <taxon>Talitroidea</taxon>
        <taxon>Hyalellidae</taxon>
        <taxon>Hyalella</taxon>
    </lineage>
</organism>
<evidence type="ECO:0000256" key="6">
    <source>
        <dbReference type="ARBA" id="ARBA00022970"/>
    </source>
</evidence>
<feature type="transmembrane region" description="Helical" evidence="17">
    <location>
        <begin position="437"/>
        <end position="459"/>
    </location>
</feature>
<evidence type="ECO:0000256" key="13">
    <source>
        <dbReference type="ARBA" id="ARBA00037785"/>
    </source>
</evidence>
<reference evidence="18" key="1">
    <citation type="submission" date="2014-08" db="EMBL/GenBank/DDBJ databases">
        <authorList>
            <person name="Murali S."/>
            <person name="Richards S."/>
            <person name="Bandaranaike D."/>
            <person name="Bellair M."/>
            <person name="Blankenburg K."/>
            <person name="Chao H."/>
            <person name="Dinh H."/>
            <person name="Doddapaneni H."/>
            <person name="Dugan-Rocha S."/>
            <person name="Elkadiri S."/>
            <person name="Gnanaolivu R."/>
            <person name="Hughes D."/>
            <person name="Lee S."/>
            <person name="Li M."/>
            <person name="Ming W."/>
            <person name="Munidasa M."/>
            <person name="Muniz J."/>
            <person name="Nguyen L."/>
            <person name="Osuji N."/>
            <person name="Pu L.-L."/>
            <person name="Puazo M."/>
            <person name="Skinner E."/>
            <person name="Qu C."/>
            <person name="Quiroz J."/>
            <person name="Raj R."/>
            <person name="Weissenberger G."/>
            <person name="Xin Y."/>
            <person name="Zou X."/>
            <person name="Han Y."/>
            <person name="Worley K."/>
            <person name="Muzny D."/>
            <person name="Gibbs R."/>
        </authorList>
    </citation>
    <scope>NUCLEOTIDE SEQUENCE</scope>
    <source>
        <strain evidence="18">HAZT.00-mixed</strain>
        <tissue evidence="18">Whole organism</tissue>
    </source>
</reference>
<evidence type="ECO:0000256" key="9">
    <source>
        <dbReference type="ARBA" id="ARBA00023065"/>
    </source>
</evidence>
<dbReference type="Pfam" id="PF00209">
    <property type="entry name" value="SNF"/>
    <property type="match status" value="1"/>
</dbReference>
<feature type="transmembrane region" description="Helical" evidence="17">
    <location>
        <begin position="399"/>
        <end position="425"/>
    </location>
</feature>
<keyword evidence="7 17" id="KW-1133">Transmembrane helix</keyword>
<evidence type="ECO:0000256" key="1">
    <source>
        <dbReference type="ARBA" id="ARBA00004141"/>
    </source>
</evidence>
<keyword evidence="6" id="KW-0029">Amino-acid transport</keyword>
<dbReference type="PRINTS" id="PR00176">
    <property type="entry name" value="NANEUSMPORT"/>
</dbReference>
<keyword evidence="11" id="KW-0325">Glycoprotein</keyword>
<keyword evidence="10 17" id="KW-0472">Membrane</keyword>
<evidence type="ECO:0000256" key="15">
    <source>
        <dbReference type="PIRSR" id="PIRSR600175-1"/>
    </source>
</evidence>
<reference evidence="18" key="2">
    <citation type="journal article" date="2018" name="Environ. Sci. Technol.">
        <title>The Toxicogenome of Hyalella azteca: A Model for Sediment Ecotoxicology and Evolutionary Toxicology.</title>
        <authorList>
            <person name="Poynton H.C."/>
            <person name="Hasenbein S."/>
            <person name="Benoit J.B."/>
            <person name="Sepulveda M.S."/>
            <person name="Poelchau M.F."/>
            <person name="Hughes D.S.T."/>
            <person name="Murali S.C."/>
            <person name="Chen S."/>
            <person name="Glastad K.M."/>
            <person name="Goodisman M.A.D."/>
            <person name="Werren J.H."/>
            <person name="Vineis J.H."/>
            <person name="Bowen J.L."/>
            <person name="Friedrich M."/>
            <person name="Jones J."/>
            <person name="Robertson H.M."/>
            <person name="Feyereisen R."/>
            <person name="Mechler-Hickson A."/>
            <person name="Mathers N."/>
            <person name="Lee C.E."/>
            <person name="Colbourne J.K."/>
            <person name="Biales A."/>
            <person name="Johnston J.S."/>
            <person name="Wellborn G.A."/>
            <person name="Rosendale A.J."/>
            <person name="Cridge A.G."/>
            <person name="Munoz-Torres M.C."/>
            <person name="Bain P.A."/>
            <person name="Manny A.R."/>
            <person name="Major K.M."/>
            <person name="Lambert F.N."/>
            <person name="Vulpe C.D."/>
            <person name="Tuck P."/>
            <person name="Blalock B.J."/>
            <person name="Lin Y.Y."/>
            <person name="Smith M.E."/>
            <person name="Ochoa-Acuna H."/>
            <person name="Chen M.M."/>
            <person name="Childers C.P."/>
            <person name="Qu J."/>
            <person name="Dugan S."/>
            <person name="Lee S.L."/>
            <person name="Chao H."/>
            <person name="Dinh H."/>
            <person name="Han Y."/>
            <person name="Doddapaneni H."/>
            <person name="Worley K.C."/>
            <person name="Muzny D.M."/>
            <person name="Gibbs R.A."/>
            <person name="Richards S."/>
        </authorList>
    </citation>
    <scope>NUCLEOTIDE SEQUENCE</scope>
    <source>
        <strain evidence="18">HAZT.00-mixed</strain>
        <tissue evidence="18">Whole organism</tissue>
    </source>
</reference>